<dbReference type="PANTHER" id="PTHR46967:SF2">
    <property type="entry name" value="SUSHI, VON WILLEBRAND FACTOR TYPE A, EGF AND PENTRAXIN DOMAIN-CONTAINING PROTEIN 1-LIKE"/>
    <property type="match status" value="1"/>
</dbReference>
<name>A0A1N7KVE3_9GAMM</name>
<dbReference type="SMART" id="SM00706">
    <property type="entry name" value="TECPR"/>
    <property type="match status" value="3"/>
</dbReference>
<feature type="signal peptide" evidence="1">
    <location>
        <begin position="1"/>
        <end position="22"/>
    </location>
</feature>
<protein>
    <submittedName>
        <fullName evidence="2">Uncharacterized protein</fullName>
    </submittedName>
</protein>
<reference evidence="3" key="1">
    <citation type="submission" date="2017-01" db="EMBL/GenBank/DDBJ databases">
        <authorList>
            <person name="Varghese N."/>
            <person name="Submissions S."/>
        </authorList>
    </citation>
    <scope>NUCLEOTIDE SEQUENCE [LARGE SCALE GENOMIC DNA]</scope>
    <source>
        <strain evidence="3">DSM 24913</strain>
    </source>
</reference>
<accession>A0A1N7KVE3</accession>
<keyword evidence="3" id="KW-1185">Reference proteome</keyword>
<dbReference type="InterPro" id="IPR009030">
    <property type="entry name" value="Growth_fac_rcpt_cys_sf"/>
</dbReference>
<dbReference type="Gene3D" id="2.115.10.10">
    <property type="entry name" value="Tachylectin 2"/>
    <property type="match status" value="1"/>
</dbReference>
<evidence type="ECO:0000256" key="1">
    <source>
        <dbReference type="SAM" id="SignalP"/>
    </source>
</evidence>
<feature type="chain" id="PRO_5012252932" evidence="1">
    <location>
        <begin position="23"/>
        <end position="956"/>
    </location>
</feature>
<dbReference type="Proteomes" id="UP000185639">
    <property type="component" value="Unassembled WGS sequence"/>
</dbReference>
<dbReference type="Pfam" id="PF19193">
    <property type="entry name" value="Tectonin"/>
    <property type="match status" value="1"/>
</dbReference>
<proteinExistence type="predicted"/>
<dbReference type="InterPro" id="IPR006624">
    <property type="entry name" value="Beta-propeller_rpt_TECPR"/>
</dbReference>
<dbReference type="SUPFAM" id="SSF57184">
    <property type="entry name" value="Growth factor receptor domain"/>
    <property type="match status" value="1"/>
</dbReference>
<dbReference type="OrthoDB" id="7328964at2"/>
<dbReference type="PANTHER" id="PTHR46967">
    <property type="entry name" value="INSULIN-LIKE GROWTH FACTOR BINDING PROTEIN,N-TERMINAL"/>
    <property type="match status" value="1"/>
</dbReference>
<dbReference type="EMBL" id="FTOH01000003">
    <property type="protein sequence ID" value="SIS65507.1"/>
    <property type="molecule type" value="Genomic_DNA"/>
</dbReference>
<dbReference type="RefSeq" id="WP_139325758.1">
    <property type="nucleotide sequence ID" value="NZ_FTOH01000003.1"/>
</dbReference>
<sequence>MNYSIRLLLCCFALWLTSTAQAQSLTNGNYGAVASDGEVTCGGIGSDGKLQEPCGFKPAIFEGDAVGECPAGSFFDVGLWSCWSCPQGYDRTLAAVDTDRACAKPNPSKRGTFGRASFQGKVCPEGSFFDPTRDGECWSCPSGYNRTVAPVEWADACVKPAKENFKRINRHNRATGLLGTDCPSGQFWDARDGHCYSCPSGYNRTGYAVNHERACSQLVREQKSKATLVKKAQCETGEILDLRNGGECWTCPTAADRTIYPVNGAKACETGGGFDYSTATQTAALTCPAGQIFDTLNSRNSRVREHVKRKYNGSFPSSVGHKGGGSCWSCPVGYRRTVLAVWDQAACESNGIEWKMPEYRQPGLFGLKGANEVVIALIKERTTIEAIAADLAKSLKKSEEDNIRDSWQEIHDAPESSGVLALAVLSRIEVAASSPGEASADEKELLKSYSEAVVHFRTYLADQALQAYQAWDEADRKKNEVYSAVMIAGIGVAATATTFGTTAALYGMGAEAIRNELWPVPDFSELTLEAIIKDQLKGEAIGFVYTKVLLSDAVLKKFFPKSADLTAIRKTMTEAVERAQSTMAKYALQKASTEAASAAASAGAKVTSQAVLKAISAAGPQILADLAIETVIAWVELQIERANAEPRLNAMLADAKRPFDVKRLLATTKGVAEVEGQWTTVIAGTTSPADKAALREAVAEAMKASANKADPQVAANFKALKWKSLGEKADAIFIGHDGDLYRLTKAGKGDVIEAYNAKNRSKPWSELASGYRAVTAGEKGELYLMKNDGTLATVKSDGKSLRKIDGGASQIVAVGEGDLWVVSDKLSGGEGDIWVMQGKRWSKKSGFTAQYLAAANGFLWGVKDNGDIYRSESGDSANILSSRMTKLDGRANGIAAGNDGAVMVVGTNQKLYGWDGVNQSWLEIKPPSAPAQVVMKDSSTVYMLSENGEIYQGQAR</sequence>
<organism evidence="2 3">
    <name type="scientific">Thalassolituus maritimus</name>
    <dbReference type="NCBI Taxonomy" id="484498"/>
    <lineage>
        <taxon>Bacteria</taxon>
        <taxon>Pseudomonadati</taxon>
        <taxon>Pseudomonadota</taxon>
        <taxon>Gammaproteobacteria</taxon>
        <taxon>Oceanospirillales</taxon>
        <taxon>Oceanospirillaceae</taxon>
        <taxon>Thalassolituus</taxon>
    </lineage>
</organism>
<evidence type="ECO:0000313" key="2">
    <source>
        <dbReference type="EMBL" id="SIS65507.1"/>
    </source>
</evidence>
<gene>
    <name evidence="2" type="ORF">SAMN05421686_103113</name>
</gene>
<dbReference type="STRING" id="484498.SAMN05421686_103113"/>
<keyword evidence="1" id="KW-0732">Signal</keyword>
<dbReference type="AlphaFoldDB" id="A0A1N7KVE3"/>
<evidence type="ECO:0000313" key="3">
    <source>
        <dbReference type="Proteomes" id="UP000185639"/>
    </source>
</evidence>